<dbReference type="AlphaFoldDB" id="A0A1V2I6G0"/>
<keyword evidence="1" id="KW-1133">Transmembrane helix</keyword>
<evidence type="ECO:0000313" key="2">
    <source>
        <dbReference type="EMBL" id="ONH26986.1"/>
    </source>
</evidence>
<name>A0A1V2I6G0_9ACTN</name>
<feature type="transmembrane region" description="Helical" evidence="1">
    <location>
        <begin position="113"/>
        <end position="132"/>
    </location>
</feature>
<feature type="transmembrane region" description="Helical" evidence="1">
    <location>
        <begin position="57"/>
        <end position="79"/>
    </location>
</feature>
<dbReference type="STRING" id="1834516.BL253_23340"/>
<reference evidence="3" key="1">
    <citation type="submission" date="2016-10" db="EMBL/GenBank/DDBJ databases">
        <title>Frankia sp. NRRL B-16386 Genome sequencing.</title>
        <authorList>
            <person name="Ghodhbane-Gtari F."/>
            <person name="Swanson E."/>
            <person name="Gueddou A."/>
            <person name="Hezbri K."/>
            <person name="Ktari K."/>
            <person name="Nouioui I."/>
            <person name="Morris K."/>
            <person name="Simpson S."/>
            <person name="Abebe-Akele F."/>
            <person name="Thomas K."/>
            <person name="Gtari M."/>
            <person name="Tisa L.S."/>
        </authorList>
    </citation>
    <scope>NUCLEOTIDE SEQUENCE [LARGE SCALE GENOMIC DNA]</scope>
    <source>
        <strain evidence="3">NRRL B-16386</strain>
    </source>
</reference>
<feature type="transmembrane region" description="Helical" evidence="1">
    <location>
        <begin position="86"/>
        <end position="107"/>
    </location>
</feature>
<accession>A0A1V2I6G0</accession>
<dbReference type="GO" id="GO:0016301">
    <property type="term" value="F:kinase activity"/>
    <property type="evidence" value="ECO:0007669"/>
    <property type="project" value="UniProtKB-KW"/>
</dbReference>
<evidence type="ECO:0000256" key="1">
    <source>
        <dbReference type="SAM" id="Phobius"/>
    </source>
</evidence>
<keyword evidence="1" id="KW-0472">Membrane</keyword>
<dbReference type="EMBL" id="MOMC01000048">
    <property type="protein sequence ID" value="ONH26986.1"/>
    <property type="molecule type" value="Genomic_DNA"/>
</dbReference>
<keyword evidence="2" id="KW-0808">Transferase</keyword>
<evidence type="ECO:0000313" key="3">
    <source>
        <dbReference type="Proteomes" id="UP000188929"/>
    </source>
</evidence>
<protein>
    <submittedName>
        <fullName evidence="2">Histidine kinase</fullName>
    </submittedName>
</protein>
<keyword evidence="1" id="KW-0812">Transmembrane</keyword>
<dbReference type="Proteomes" id="UP000188929">
    <property type="component" value="Unassembled WGS sequence"/>
</dbReference>
<comment type="caution">
    <text evidence="2">The sequence shown here is derived from an EMBL/GenBank/DDBJ whole genome shotgun (WGS) entry which is preliminary data.</text>
</comment>
<organism evidence="2 3">
    <name type="scientific">Pseudofrankia asymbiotica</name>
    <dbReference type="NCBI Taxonomy" id="1834516"/>
    <lineage>
        <taxon>Bacteria</taxon>
        <taxon>Bacillati</taxon>
        <taxon>Actinomycetota</taxon>
        <taxon>Actinomycetes</taxon>
        <taxon>Frankiales</taxon>
        <taxon>Frankiaceae</taxon>
        <taxon>Pseudofrankia</taxon>
    </lineage>
</organism>
<keyword evidence="3" id="KW-1185">Reference proteome</keyword>
<dbReference type="OrthoDB" id="3217125at2"/>
<keyword evidence="2" id="KW-0418">Kinase</keyword>
<gene>
    <name evidence="2" type="ORF">BL253_23340</name>
</gene>
<proteinExistence type="predicted"/>
<sequence length="173" mass="17537">MSVRDRGTRLLMVLTALVVLRGVQAAVAGLTVLAVTVSRLEHPAPTLHLARLAEVELAPATAVTALTMIVVSTGLAAALLPRRQPLAAFAGIKAFALIAASALAVLFTAEPVSIRAAVAGCGVGIVALFWPAARDAAGRVLAAMGLPHPHGRAGDLVLAVKIALLVAFVALPV</sequence>
<dbReference type="RefSeq" id="WP_076819310.1">
    <property type="nucleotide sequence ID" value="NZ_MOMC01000048.1"/>
</dbReference>